<accession>A0A5N6KMV4</accession>
<dbReference type="GO" id="GO:0005737">
    <property type="term" value="C:cytoplasm"/>
    <property type="evidence" value="ECO:0007669"/>
    <property type="project" value="TreeGrafter"/>
</dbReference>
<comment type="caution">
    <text evidence="2">The sequence shown here is derived from an EMBL/GenBank/DDBJ whole genome shotgun (WGS) entry which is preliminary data.</text>
</comment>
<feature type="region of interest" description="Disordered" evidence="1">
    <location>
        <begin position="1"/>
        <end position="37"/>
    </location>
</feature>
<dbReference type="Proteomes" id="UP000326757">
    <property type="component" value="Unassembled WGS sequence"/>
</dbReference>
<dbReference type="PANTHER" id="PTHR48100">
    <property type="entry name" value="BROAD-SPECIFICITY PHOSPHATASE YOR283W-RELATED"/>
    <property type="match status" value="1"/>
</dbReference>
<dbReference type="InterPro" id="IPR013078">
    <property type="entry name" value="His_Pase_superF_clade-1"/>
</dbReference>
<evidence type="ECO:0000256" key="1">
    <source>
        <dbReference type="SAM" id="MobiDB-lite"/>
    </source>
</evidence>
<dbReference type="SMART" id="SM00855">
    <property type="entry name" value="PGAM"/>
    <property type="match status" value="1"/>
</dbReference>
<dbReference type="OrthoDB" id="3548427at2759"/>
<dbReference type="EMBL" id="VIGI01000001">
    <property type="protein sequence ID" value="KAB8305143.1"/>
    <property type="molecule type" value="Genomic_DNA"/>
</dbReference>
<evidence type="ECO:0000313" key="2">
    <source>
        <dbReference type="EMBL" id="KAB8305143.1"/>
    </source>
</evidence>
<dbReference type="GO" id="GO:0016791">
    <property type="term" value="F:phosphatase activity"/>
    <property type="evidence" value="ECO:0007669"/>
    <property type="project" value="TreeGrafter"/>
</dbReference>
<evidence type="ECO:0000313" key="3">
    <source>
        <dbReference type="Proteomes" id="UP000326757"/>
    </source>
</evidence>
<sequence>MLLPDQTLPPASPYTVRPNTEPEQTKELEGNGSMPAFLSNLIDGNSSTDMPLIDKLEVKAPSPISQPGHPIIFHFMRHAEAYHNIGTGPERFKVLDPKLTLRGKLQCERVRPTFPSKSNIRVILCSPMTRTIETTLITFKDVLKSGNIRATADSSFRERGNGESSTGSPLAEIKEKHGEYVDFDKFVLPGWENNTEKSATARAHKVKKQLFNFAKSTQEKIRDGEIVISKDVPYEIVIVSHATFLEKMLRVELGGCRNTNKKFDGFYNLDIKSFSFDTIDGPARVKHAFTQTAESKKRTLALRAIGSSLKKALVPPLTEAAL</sequence>
<keyword evidence="3" id="KW-1185">Reference proteome</keyword>
<protein>
    <recommendedName>
        <fullName evidence="4">Phosphoglycerate mutase family protein</fullName>
    </recommendedName>
</protein>
<reference evidence="2 3" key="1">
    <citation type="submission" date="2019-06" db="EMBL/GenBank/DDBJ databases">
        <title>Genome Sequence of the Brown Rot Fungal Pathogen Monilinia laxa.</title>
        <authorList>
            <person name="De Miccolis Angelini R.M."/>
            <person name="Landi L."/>
            <person name="Abate D."/>
            <person name="Pollastro S."/>
            <person name="Romanazzi G."/>
            <person name="Faretra F."/>
        </authorList>
    </citation>
    <scope>NUCLEOTIDE SEQUENCE [LARGE SCALE GENOMIC DNA]</scope>
    <source>
        <strain evidence="2 3">Mlax316</strain>
    </source>
</reference>
<dbReference type="InterPro" id="IPR029033">
    <property type="entry name" value="His_PPase_superfam"/>
</dbReference>
<dbReference type="CDD" id="cd07067">
    <property type="entry name" value="HP_PGM_like"/>
    <property type="match status" value="1"/>
</dbReference>
<dbReference type="Pfam" id="PF00300">
    <property type="entry name" value="His_Phos_1"/>
    <property type="match status" value="1"/>
</dbReference>
<proteinExistence type="predicted"/>
<organism evidence="2 3">
    <name type="scientific">Monilinia laxa</name>
    <name type="common">Brown rot fungus</name>
    <name type="synonym">Sclerotinia laxa</name>
    <dbReference type="NCBI Taxonomy" id="61186"/>
    <lineage>
        <taxon>Eukaryota</taxon>
        <taxon>Fungi</taxon>
        <taxon>Dikarya</taxon>
        <taxon>Ascomycota</taxon>
        <taxon>Pezizomycotina</taxon>
        <taxon>Leotiomycetes</taxon>
        <taxon>Helotiales</taxon>
        <taxon>Sclerotiniaceae</taxon>
        <taxon>Monilinia</taxon>
    </lineage>
</organism>
<dbReference type="Gene3D" id="3.40.50.1240">
    <property type="entry name" value="Phosphoglycerate mutase-like"/>
    <property type="match status" value="1"/>
</dbReference>
<dbReference type="InterPro" id="IPR050275">
    <property type="entry name" value="PGM_Phosphatase"/>
</dbReference>
<gene>
    <name evidence="2" type="ORF">EYC80_004437</name>
</gene>
<dbReference type="AlphaFoldDB" id="A0A5N6KMV4"/>
<dbReference type="PANTHER" id="PTHR48100:SF1">
    <property type="entry name" value="HISTIDINE PHOSPHATASE FAMILY PROTEIN-RELATED"/>
    <property type="match status" value="1"/>
</dbReference>
<dbReference type="SUPFAM" id="SSF53254">
    <property type="entry name" value="Phosphoglycerate mutase-like"/>
    <property type="match status" value="1"/>
</dbReference>
<evidence type="ECO:0008006" key="4">
    <source>
        <dbReference type="Google" id="ProtNLM"/>
    </source>
</evidence>
<name>A0A5N6KMV4_MONLA</name>